<dbReference type="Pfam" id="PF20684">
    <property type="entry name" value="Fung_rhodopsin"/>
    <property type="match status" value="1"/>
</dbReference>
<name>A0A6A5WDN3_9PLEO</name>
<sequence length="398" mass="43860">METPLRQPPSGVLPNFANPPYMGRPVLITAGICLPLVVLFSAVRVFAKARILKKWTLDDIVYCISCPVGIAMIAFELAIVCSGANAHHAWDIKELDVSKATIMNLLVFSIALGPVLWLLKLTLFCSILTAFGSVRWLKNCAYMGIVVTGLFFSMYTIVVTSACGPRPGTDKQSYIDGVNRKQCSASDGANAIVSILTSIVNFSSDLYLLVIPLPAIYRLSLAPKQKIGVWIIMLSGSLICLCSMLGIVYRVKAWQSTDLTGTQIPIYVLFMLELALSLMIPCMPSVATVYRHLTRLDINDTTTIGTPNKELLSTLSSPQSVSRATWRKTHLSIEEMPYRQASKKYRQNPRHDARMKALPCTPLPLGMHSAPQTPTSFRSMRLPIMFTTNSKDAQQSPV</sequence>
<evidence type="ECO:0000256" key="3">
    <source>
        <dbReference type="ARBA" id="ARBA00022989"/>
    </source>
</evidence>
<reference evidence="8" key="1">
    <citation type="journal article" date="2020" name="Stud. Mycol.">
        <title>101 Dothideomycetes genomes: a test case for predicting lifestyles and emergence of pathogens.</title>
        <authorList>
            <person name="Haridas S."/>
            <person name="Albert R."/>
            <person name="Binder M."/>
            <person name="Bloem J."/>
            <person name="Labutti K."/>
            <person name="Salamov A."/>
            <person name="Andreopoulos B."/>
            <person name="Baker S."/>
            <person name="Barry K."/>
            <person name="Bills G."/>
            <person name="Bluhm B."/>
            <person name="Cannon C."/>
            <person name="Castanera R."/>
            <person name="Culley D."/>
            <person name="Daum C."/>
            <person name="Ezra D."/>
            <person name="Gonzalez J."/>
            <person name="Henrissat B."/>
            <person name="Kuo A."/>
            <person name="Liang C."/>
            <person name="Lipzen A."/>
            <person name="Lutzoni F."/>
            <person name="Magnuson J."/>
            <person name="Mondo S."/>
            <person name="Nolan M."/>
            <person name="Ohm R."/>
            <person name="Pangilinan J."/>
            <person name="Park H.-J."/>
            <person name="Ramirez L."/>
            <person name="Alfaro M."/>
            <person name="Sun H."/>
            <person name="Tritt A."/>
            <person name="Yoshinaga Y."/>
            <person name="Zwiers L.-H."/>
            <person name="Turgeon B."/>
            <person name="Goodwin S."/>
            <person name="Spatafora J."/>
            <person name="Crous P."/>
            <person name="Grigoriev I."/>
        </authorList>
    </citation>
    <scope>NUCLEOTIDE SEQUENCE</scope>
    <source>
        <strain evidence="8">CBS 123094</strain>
    </source>
</reference>
<dbReference type="OrthoDB" id="444631at2759"/>
<keyword evidence="9" id="KW-1185">Reference proteome</keyword>
<proteinExistence type="inferred from homology"/>
<dbReference type="InterPro" id="IPR049326">
    <property type="entry name" value="Rhodopsin_dom_fungi"/>
</dbReference>
<protein>
    <recommendedName>
        <fullName evidence="7">Rhodopsin domain-containing protein</fullName>
    </recommendedName>
</protein>
<comment type="subcellular location">
    <subcellularLocation>
        <location evidence="1">Membrane</location>
        <topology evidence="1">Multi-pass membrane protein</topology>
    </subcellularLocation>
</comment>
<evidence type="ECO:0000313" key="9">
    <source>
        <dbReference type="Proteomes" id="UP000799779"/>
    </source>
</evidence>
<feature type="transmembrane region" description="Helical" evidence="6">
    <location>
        <begin position="100"/>
        <end position="119"/>
    </location>
</feature>
<keyword evidence="3 6" id="KW-1133">Transmembrane helix</keyword>
<feature type="transmembrane region" description="Helical" evidence="6">
    <location>
        <begin position="191"/>
        <end position="215"/>
    </location>
</feature>
<evidence type="ECO:0000256" key="2">
    <source>
        <dbReference type="ARBA" id="ARBA00022692"/>
    </source>
</evidence>
<feature type="transmembrane region" description="Helical" evidence="6">
    <location>
        <begin position="59"/>
        <end position="80"/>
    </location>
</feature>
<feature type="transmembrane region" description="Helical" evidence="6">
    <location>
        <begin position="264"/>
        <end position="290"/>
    </location>
</feature>
<keyword evidence="2 6" id="KW-0812">Transmembrane</keyword>
<accession>A0A6A5WDN3</accession>
<dbReference type="AlphaFoldDB" id="A0A6A5WDN3"/>
<gene>
    <name evidence="8" type="ORF">P154DRAFT_232007</name>
</gene>
<dbReference type="InterPro" id="IPR052337">
    <property type="entry name" value="SAT4-like"/>
</dbReference>
<dbReference type="EMBL" id="ML977597">
    <property type="protein sequence ID" value="KAF1999228.1"/>
    <property type="molecule type" value="Genomic_DNA"/>
</dbReference>
<feature type="transmembrane region" description="Helical" evidence="6">
    <location>
        <begin position="26"/>
        <end position="47"/>
    </location>
</feature>
<keyword evidence="4 6" id="KW-0472">Membrane</keyword>
<evidence type="ECO:0000256" key="5">
    <source>
        <dbReference type="ARBA" id="ARBA00038359"/>
    </source>
</evidence>
<dbReference type="PANTHER" id="PTHR33048">
    <property type="entry name" value="PTH11-LIKE INTEGRAL MEMBRANE PROTEIN (AFU_ORTHOLOGUE AFUA_5G11245)"/>
    <property type="match status" value="1"/>
</dbReference>
<dbReference type="GO" id="GO:0016020">
    <property type="term" value="C:membrane"/>
    <property type="evidence" value="ECO:0007669"/>
    <property type="project" value="UniProtKB-SubCell"/>
</dbReference>
<feature type="transmembrane region" description="Helical" evidence="6">
    <location>
        <begin position="140"/>
        <end position="158"/>
    </location>
</feature>
<organism evidence="8 9">
    <name type="scientific">Amniculicola lignicola CBS 123094</name>
    <dbReference type="NCBI Taxonomy" id="1392246"/>
    <lineage>
        <taxon>Eukaryota</taxon>
        <taxon>Fungi</taxon>
        <taxon>Dikarya</taxon>
        <taxon>Ascomycota</taxon>
        <taxon>Pezizomycotina</taxon>
        <taxon>Dothideomycetes</taxon>
        <taxon>Pleosporomycetidae</taxon>
        <taxon>Pleosporales</taxon>
        <taxon>Amniculicolaceae</taxon>
        <taxon>Amniculicola</taxon>
    </lineage>
</organism>
<feature type="transmembrane region" description="Helical" evidence="6">
    <location>
        <begin position="227"/>
        <end position="249"/>
    </location>
</feature>
<evidence type="ECO:0000256" key="4">
    <source>
        <dbReference type="ARBA" id="ARBA00023136"/>
    </source>
</evidence>
<dbReference type="PANTHER" id="PTHR33048:SF158">
    <property type="entry name" value="MEMBRANE PROTEIN PTH11-LIKE, PUTATIVE-RELATED"/>
    <property type="match status" value="1"/>
</dbReference>
<evidence type="ECO:0000256" key="6">
    <source>
        <dbReference type="SAM" id="Phobius"/>
    </source>
</evidence>
<comment type="similarity">
    <text evidence="5">Belongs to the SAT4 family.</text>
</comment>
<feature type="domain" description="Rhodopsin" evidence="7">
    <location>
        <begin position="43"/>
        <end position="291"/>
    </location>
</feature>
<evidence type="ECO:0000313" key="8">
    <source>
        <dbReference type="EMBL" id="KAF1999228.1"/>
    </source>
</evidence>
<evidence type="ECO:0000259" key="7">
    <source>
        <dbReference type="Pfam" id="PF20684"/>
    </source>
</evidence>
<evidence type="ECO:0000256" key="1">
    <source>
        <dbReference type="ARBA" id="ARBA00004141"/>
    </source>
</evidence>
<dbReference type="Proteomes" id="UP000799779">
    <property type="component" value="Unassembled WGS sequence"/>
</dbReference>